<keyword evidence="1" id="KW-0732">Signal</keyword>
<name>A0ABD3NJY8_9STRA</name>
<protein>
    <recommendedName>
        <fullName evidence="2">DUF305 domain-containing protein</fullName>
    </recommendedName>
</protein>
<feature type="domain" description="DUF305" evidence="2">
    <location>
        <begin position="670"/>
        <end position="754"/>
    </location>
</feature>
<dbReference type="Proteomes" id="UP001530400">
    <property type="component" value="Unassembled WGS sequence"/>
</dbReference>
<dbReference type="AlphaFoldDB" id="A0ABD3NJY8"/>
<feature type="signal peptide" evidence="1">
    <location>
        <begin position="1"/>
        <end position="19"/>
    </location>
</feature>
<evidence type="ECO:0000259" key="2">
    <source>
        <dbReference type="Pfam" id="PF03713"/>
    </source>
</evidence>
<keyword evidence="4" id="KW-1185">Reference proteome</keyword>
<evidence type="ECO:0000313" key="3">
    <source>
        <dbReference type="EMBL" id="KAL3775241.1"/>
    </source>
</evidence>
<evidence type="ECO:0000256" key="1">
    <source>
        <dbReference type="SAM" id="SignalP"/>
    </source>
</evidence>
<feature type="chain" id="PRO_5044872625" description="DUF305 domain-containing protein" evidence="1">
    <location>
        <begin position="20"/>
        <end position="815"/>
    </location>
</feature>
<reference evidence="3 4" key="1">
    <citation type="submission" date="2024-10" db="EMBL/GenBank/DDBJ databases">
        <title>Updated reference genomes for cyclostephanoid diatoms.</title>
        <authorList>
            <person name="Roberts W.R."/>
            <person name="Alverson A.J."/>
        </authorList>
    </citation>
    <scope>NUCLEOTIDE SEQUENCE [LARGE SCALE GENOMIC DNA]</scope>
    <source>
        <strain evidence="3 4">AJA010-31</strain>
    </source>
</reference>
<gene>
    <name evidence="3" type="ORF">ACHAWO_012992</name>
</gene>
<dbReference type="InterPro" id="IPR012347">
    <property type="entry name" value="Ferritin-like"/>
</dbReference>
<dbReference type="EMBL" id="JALLPJ020001162">
    <property type="protein sequence ID" value="KAL3775241.1"/>
    <property type="molecule type" value="Genomic_DNA"/>
</dbReference>
<organism evidence="3 4">
    <name type="scientific">Cyclotella atomus</name>
    <dbReference type="NCBI Taxonomy" id="382360"/>
    <lineage>
        <taxon>Eukaryota</taxon>
        <taxon>Sar</taxon>
        <taxon>Stramenopiles</taxon>
        <taxon>Ochrophyta</taxon>
        <taxon>Bacillariophyta</taxon>
        <taxon>Coscinodiscophyceae</taxon>
        <taxon>Thalassiosirophycidae</taxon>
        <taxon>Stephanodiscales</taxon>
        <taxon>Stephanodiscaceae</taxon>
        <taxon>Cyclotella</taxon>
    </lineage>
</organism>
<accession>A0ABD3NJY8</accession>
<sequence length="815" mass="90956">MLIGKYLASLLMLSARGLAASNGVMTDIGSIVEDLHGETDVCRASCSADEKEIYKFTAKVNLHSGELGYFQFEECGDIDNPTLGLEVGKTYRFLQKDVSNHMHPLGFAYYPDGAHAGKDELEPSILPPGSSSLCDTELTCPAPMYFQNGDYLGMYSHNATIAKSSPNYDPSNFGLDDYEPKFFRPITEWIEYGLFSIDLKFDHDDVNQDLFYFCHIHQYMSGRIKLLKHNEPIQPVDLPILGYDYETTRGYDATCGTHGLDAFQIPHDECPTKFVCDKEEANDGLKHFADCVDSMNCAMMVGMTTSVKGSADEIALFIHQMIPHHRNAVNMAKASALIKTNTLVCDDLTDEDSEQATDCLMEVIVRSIITEQNAQIQSMQNILDAKNFVQENDCKVSFSSSPFKRRATRQKGRKTTQVTRGADGNGDICRASCSIDDSSIETCTFTVTVNHHASEFGYFVFEECGDMTNPTLGLEVGRQYRFIQKDPSNYMHPLGFAYYPDGAHDDKEELEPGITPPDSSSSCTEDLTCPAPKYHLNDEFLGSDIESENFGLDEYETKFFHPLIEWIGYGDFSVDLMFDQDYDKDLFYFCHIHEYMSGRIKLLKDNEPIQQENLPDLGYEYDEPRGHDTVCGTFGLNAFQLPHAECPQKFVCDAEDESEELQQFAQCIDSMNCAMMAGMSSSVSGNSDETSLFIHQMIPHHQNAVNMAKALLHTGTLSCDDLTDEEIPDCAMEVILRSIITNQNAQIQVMRGILSSKNMRAENDCIVEAYVPESSNDDTVGGATVMQGLNSSPFARSIFARLIVAATAMALLVIW</sequence>
<dbReference type="PANTHER" id="PTHR36933">
    <property type="entry name" value="SLL0788 PROTEIN"/>
    <property type="match status" value="1"/>
</dbReference>
<evidence type="ECO:0000313" key="4">
    <source>
        <dbReference type="Proteomes" id="UP001530400"/>
    </source>
</evidence>
<proteinExistence type="predicted"/>
<dbReference type="InterPro" id="IPR005183">
    <property type="entry name" value="DUF305_CopM-like"/>
</dbReference>
<comment type="caution">
    <text evidence="3">The sequence shown here is derived from an EMBL/GenBank/DDBJ whole genome shotgun (WGS) entry which is preliminary data.</text>
</comment>
<dbReference type="Pfam" id="PF03713">
    <property type="entry name" value="DUF305"/>
    <property type="match status" value="1"/>
</dbReference>
<dbReference type="PANTHER" id="PTHR36933:SF1">
    <property type="entry name" value="SLL0788 PROTEIN"/>
    <property type="match status" value="1"/>
</dbReference>
<dbReference type="Gene3D" id="1.20.1260.10">
    <property type="match status" value="2"/>
</dbReference>